<dbReference type="STRING" id="4790.A0A0W8BZ76"/>
<feature type="compositionally biased region" description="Basic and acidic residues" evidence="1">
    <location>
        <begin position="647"/>
        <end position="674"/>
    </location>
</feature>
<evidence type="ECO:0000256" key="1">
    <source>
        <dbReference type="SAM" id="MobiDB-lite"/>
    </source>
</evidence>
<reference evidence="2 3" key="1">
    <citation type="submission" date="2015-11" db="EMBL/GenBank/DDBJ databases">
        <title>Genomes and virulence difference between two physiological races of Phytophthora nicotianae.</title>
        <authorList>
            <person name="Liu H."/>
            <person name="Ma X."/>
            <person name="Yu H."/>
            <person name="Fang D."/>
            <person name="Li Y."/>
            <person name="Wang X."/>
            <person name="Wang W."/>
            <person name="Dong Y."/>
            <person name="Xiao B."/>
        </authorList>
    </citation>
    <scope>NUCLEOTIDE SEQUENCE [LARGE SCALE GENOMIC DNA]</scope>
    <source>
        <strain evidence="3">race 0</strain>
    </source>
</reference>
<feature type="region of interest" description="Disordered" evidence="1">
    <location>
        <begin position="647"/>
        <end position="679"/>
    </location>
</feature>
<gene>
    <name evidence="2" type="ORF">AM587_10006759</name>
</gene>
<dbReference type="PROSITE" id="PS50096">
    <property type="entry name" value="IQ"/>
    <property type="match status" value="1"/>
</dbReference>
<dbReference type="Gene3D" id="1.20.5.190">
    <property type="match status" value="1"/>
</dbReference>
<proteinExistence type="predicted"/>
<accession>A0A0W8BZ76</accession>
<dbReference type="OrthoDB" id="102961at2759"/>
<dbReference type="AlphaFoldDB" id="A0A0W8BZ76"/>
<comment type="caution">
    <text evidence="2">The sequence shown here is derived from an EMBL/GenBank/DDBJ whole genome shotgun (WGS) entry which is preliminary data.</text>
</comment>
<name>A0A0W8BZ76_PHYNI</name>
<dbReference type="EMBL" id="LNFO01005640">
    <property type="protein sequence ID" value="KUF77130.1"/>
    <property type="molecule type" value="Genomic_DNA"/>
</dbReference>
<evidence type="ECO:0000313" key="3">
    <source>
        <dbReference type="Proteomes" id="UP000052943"/>
    </source>
</evidence>
<protein>
    <submittedName>
        <fullName evidence="2">Uncharacterized protein</fullName>
    </submittedName>
</protein>
<evidence type="ECO:0000313" key="2">
    <source>
        <dbReference type="EMBL" id="KUF77130.1"/>
    </source>
</evidence>
<organism evidence="2 3">
    <name type="scientific">Phytophthora nicotianae</name>
    <name type="common">Potato buckeye rot agent</name>
    <name type="synonym">Phytophthora parasitica</name>
    <dbReference type="NCBI Taxonomy" id="4792"/>
    <lineage>
        <taxon>Eukaryota</taxon>
        <taxon>Sar</taxon>
        <taxon>Stramenopiles</taxon>
        <taxon>Oomycota</taxon>
        <taxon>Peronosporomycetes</taxon>
        <taxon>Peronosporales</taxon>
        <taxon>Peronosporaceae</taxon>
        <taxon>Phytophthora</taxon>
    </lineage>
</organism>
<sequence length="792" mass="90761">MVRAEEEHETMRPCGCHTGRPCTCEMGKKTVLSETFSCGLCVNCRLNTREKTRASKRSLEPRRCLKSAEYFADLDFDRVVLRDDCVFRMRKPDWNLAEKTPLYNQLHQMRLAMVETRAISLATIDGQKRLRIKIANDLRKAEDAIKKLEPGKQATPVRKMTKKRSCVDSDAFDSYSTQLIAAETLLPDLQMRLEKANAIISLEQQNIKIIRVYVRDYAVRKLQSSIRAYLRFHRWRDVLKTFHEDVHLSAALEIQATWRMYTAKKLICLLTSRRQENVRSNAATVIRRFSVGAIEAKTRKTTVSAHEVEVKIPAQKEKSVDAFFDIFGRVVLTNALATWKKYTVESRILATRKTRVYRGLRDRMSLKRIKIRRSLTDRVGALVDKFIVSGDFWGFILEIDADYRRFMHKIAEEEEDAATFLSNVIRQRKHDEDQMMQVFIWLPGGAMLQSPLVEDLMALSPNKKKDDIFPPDFPPKIIRQAMAKGFAVSEVIAVIRGLQAQRKDIEDGNLVVATLQERSPLMTNPWTSERVLRASRSSEKPRVHPIPVTKPICKHLKKVIRTEQQTMEAVKPFLNILLENRCYTAYDILYNVRGVGELISWNIPRPLAKSIYCVIQAIQAQSSHVSRRNIVREVRVSADFERFHKTGERKREELPSLDPKTAKKDLKSPEKNDQNAEAEASSALMQVQSRLESDVLGLPLQNISISACELLFKAAFLTDTEDPATTSTYHNFLHLLLEFQVSGDTEAMRQLIAARVVRAKAIADDHTSIFQLFGVATASDLVVRYALNMSRY</sequence>
<dbReference type="Proteomes" id="UP000052943">
    <property type="component" value="Unassembled WGS sequence"/>
</dbReference>